<dbReference type="AlphaFoldDB" id="A0A5E4QFQ4"/>
<feature type="region of interest" description="Disordered" evidence="1">
    <location>
        <begin position="22"/>
        <end position="53"/>
    </location>
</feature>
<accession>A0A5E4QFQ4</accession>
<dbReference type="Proteomes" id="UP000324832">
    <property type="component" value="Unassembled WGS sequence"/>
</dbReference>
<evidence type="ECO:0000313" key="3">
    <source>
        <dbReference type="Proteomes" id="UP000324832"/>
    </source>
</evidence>
<gene>
    <name evidence="2" type="ORF">LSINAPIS_LOCUS8485</name>
</gene>
<reference evidence="2 3" key="1">
    <citation type="submission" date="2017-07" db="EMBL/GenBank/DDBJ databases">
        <authorList>
            <person name="Talla V."/>
            <person name="Backstrom N."/>
        </authorList>
    </citation>
    <scope>NUCLEOTIDE SEQUENCE [LARGE SCALE GENOMIC DNA]</scope>
</reference>
<organism evidence="2 3">
    <name type="scientific">Leptidea sinapis</name>
    <dbReference type="NCBI Taxonomy" id="189913"/>
    <lineage>
        <taxon>Eukaryota</taxon>
        <taxon>Metazoa</taxon>
        <taxon>Ecdysozoa</taxon>
        <taxon>Arthropoda</taxon>
        <taxon>Hexapoda</taxon>
        <taxon>Insecta</taxon>
        <taxon>Pterygota</taxon>
        <taxon>Neoptera</taxon>
        <taxon>Endopterygota</taxon>
        <taxon>Lepidoptera</taxon>
        <taxon>Glossata</taxon>
        <taxon>Ditrysia</taxon>
        <taxon>Papilionoidea</taxon>
        <taxon>Pieridae</taxon>
        <taxon>Dismorphiinae</taxon>
        <taxon>Leptidea</taxon>
    </lineage>
</organism>
<proteinExistence type="predicted"/>
<name>A0A5E4QFQ4_9NEOP</name>
<evidence type="ECO:0000313" key="2">
    <source>
        <dbReference type="EMBL" id="VVC97119.1"/>
    </source>
</evidence>
<feature type="compositionally biased region" description="Low complexity" evidence="1">
    <location>
        <begin position="32"/>
        <end position="51"/>
    </location>
</feature>
<keyword evidence="3" id="KW-1185">Reference proteome</keyword>
<evidence type="ECO:0000256" key="1">
    <source>
        <dbReference type="SAM" id="MobiDB-lite"/>
    </source>
</evidence>
<sequence>MCRDIIKLFVVSQLGAASRLAGAPHADHNYTGGSPAGSSSSGPGPVSISSRGRVRKLTAKARGLLRE</sequence>
<protein>
    <submittedName>
        <fullName evidence="2">Uncharacterized protein</fullName>
    </submittedName>
</protein>
<dbReference type="EMBL" id="FZQP02003035">
    <property type="protein sequence ID" value="VVC97119.1"/>
    <property type="molecule type" value="Genomic_DNA"/>
</dbReference>